<organism evidence="1 2">
    <name type="scientific">Mycolicibacterium sarraceniae</name>
    <dbReference type="NCBI Taxonomy" id="1534348"/>
    <lineage>
        <taxon>Bacteria</taxon>
        <taxon>Bacillati</taxon>
        <taxon>Actinomycetota</taxon>
        <taxon>Actinomycetes</taxon>
        <taxon>Mycobacteriales</taxon>
        <taxon>Mycobacteriaceae</taxon>
        <taxon>Mycolicibacterium</taxon>
    </lineage>
</organism>
<reference evidence="1 2" key="1">
    <citation type="journal article" date="2019" name="Emerg. Microbes Infect.">
        <title>Comprehensive subspecies identification of 175 nontuberculous mycobacteria species based on 7547 genomic profiles.</title>
        <authorList>
            <person name="Matsumoto Y."/>
            <person name="Kinjo T."/>
            <person name="Motooka D."/>
            <person name="Nabeya D."/>
            <person name="Jung N."/>
            <person name="Uechi K."/>
            <person name="Horii T."/>
            <person name="Iida T."/>
            <person name="Fujita J."/>
            <person name="Nakamura S."/>
        </authorList>
    </citation>
    <scope>NUCLEOTIDE SEQUENCE [LARGE SCALE GENOMIC DNA]</scope>
    <source>
        <strain evidence="1 2">JCM 30395</strain>
    </source>
</reference>
<dbReference type="RefSeq" id="WP_163697596.1">
    <property type="nucleotide sequence ID" value="NZ_AP022595.1"/>
</dbReference>
<evidence type="ECO:0000313" key="2">
    <source>
        <dbReference type="Proteomes" id="UP000466445"/>
    </source>
</evidence>
<proteinExistence type="predicted"/>
<keyword evidence="2" id="KW-1185">Reference proteome</keyword>
<dbReference type="KEGG" id="msar:MSAR_26810"/>
<sequence>MTSHPTAHFLGFIAEQGQTFPDAAAALQEASGRRCRQRLACTVYSNRGTIAELTVGHTVLIHGTHDAINYRQHTVGKVILDNRVRAGRSG</sequence>
<dbReference type="Proteomes" id="UP000466445">
    <property type="component" value="Chromosome"/>
</dbReference>
<dbReference type="AlphaFoldDB" id="A0A7I7SU16"/>
<dbReference type="EMBL" id="AP022595">
    <property type="protein sequence ID" value="BBY59545.1"/>
    <property type="molecule type" value="Genomic_DNA"/>
</dbReference>
<gene>
    <name evidence="1" type="ORF">MSAR_26810</name>
</gene>
<protein>
    <submittedName>
        <fullName evidence="1">Uncharacterized protein</fullName>
    </submittedName>
</protein>
<evidence type="ECO:0000313" key="1">
    <source>
        <dbReference type="EMBL" id="BBY59545.1"/>
    </source>
</evidence>
<name>A0A7I7SU16_9MYCO</name>
<accession>A0A7I7SU16</accession>